<evidence type="ECO:0000256" key="1">
    <source>
        <dbReference type="ARBA" id="ARBA00022723"/>
    </source>
</evidence>
<gene>
    <name evidence="8" type="ORF">P170DRAFT_513596</name>
</gene>
<keyword evidence="5" id="KW-0539">Nucleus</keyword>
<dbReference type="PROSITE" id="PS00463">
    <property type="entry name" value="ZN2_CY6_FUNGAL_1"/>
    <property type="match status" value="1"/>
</dbReference>
<dbReference type="PANTHER" id="PTHR47424:SF6">
    <property type="entry name" value="PROLINE UTILIZATION TRANS-ACTIVATOR"/>
    <property type="match status" value="1"/>
</dbReference>
<keyword evidence="2" id="KW-0805">Transcription regulation</keyword>
<dbReference type="Pfam" id="PF04082">
    <property type="entry name" value="Fungal_trans"/>
    <property type="match status" value="1"/>
</dbReference>
<evidence type="ECO:0000256" key="4">
    <source>
        <dbReference type="ARBA" id="ARBA00023163"/>
    </source>
</evidence>
<dbReference type="Proteomes" id="UP000234275">
    <property type="component" value="Unassembled WGS sequence"/>
</dbReference>
<evidence type="ECO:0000313" key="9">
    <source>
        <dbReference type="Proteomes" id="UP000234275"/>
    </source>
</evidence>
<comment type="caution">
    <text evidence="8">The sequence shown here is derived from an EMBL/GenBank/DDBJ whole genome shotgun (WGS) entry which is preliminary data.</text>
</comment>
<dbReference type="Pfam" id="PF00172">
    <property type="entry name" value="Zn_clus"/>
    <property type="match status" value="1"/>
</dbReference>
<protein>
    <recommendedName>
        <fullName evidence="7">Zn(2)-C6 fungal-type domain-containing protein</fullName>
    </recommendedName>
</protein>
<dbReference type="InterPro" id="IPR036864">
    <property type="entry name" value="Zn2-C6_fun-type_DNA-bd_sf"/>
</dbReference>
<proteinExistence type="predicted"/>
<keyword evidence="4" id="KW-0804">Transcription</keyword>
<feature type="region of interest" description="Disordered" evidence="6">
    <location>
        <begin position="71"/>
        <end position="101"/>
    </location>
</feature>
<dbReference type="PANTHER" id="PTHR47424">
    <property type="entry name" value="REGULATORY PROTEIN GAL4"/>
    <property type="match status" value="1"/>
</dbReference>
<dbReference type="AlphaFoldDB" id="A0A2I2FV01"/>
<dbReference type="EMBL" id="MSFO01000009">
    <property type="protein sequence ID" value="PLB44396.1"/>
    <property type="molecule type" value="Genomic_DNA"/>
</dbReference>
<dbReference type="GO" id="GO:0009893">
    <property type="term" value="P:positive regulation of metabolic process"/>
    <property type="evidence" value="ECO:0007669"/>
    <property type="project" value="UniProtKB-ARBA"/>
</dbReference>
<feature type="compositionally biased region" description="Basic and acidic residues" evidence="6">
    <location>
        <begin position="77"/>
        <end position="93"/>
    </location>
</feature>
<dbReference type="InterPro" id="IPR051127">
    <property type="entry name" value="Fungal_SecMet_Regulators"/>
</dbReference>
<evidence type="ECO:0000256" key="3">
    <source>
        <dbReference type="ARBA" id="ARBA00023125"/>
    </source>
</evidence>
<dbReference type="CDD" id="cd00067">
    <property type="entry name" value="GAL4"/>
    <property type="match status" value="1"/>
</dbReference>
<dbReference type="VEuPathDB" id="FungiDB:P170DRAFT_513596"/>
<dbReference type="RefSeq" id="XP_024699698.1">
    <property type="nucleotide sequence ID" value="XM_024855128.1"/>
</dbReference>
<keyword evidence="9" id="KW-1185">Reference proteome</keyword>
<keyword evidence="3" id="KW-0238">DNA-binding</keyword>
<dbReference type="OrthoDB" id="3548654at2759"/>
<dbReference type="GeneID" id="36562834"/>
<dbReference type="SMART" id="SM00906">
    <property type="entry name" value="Fungal_trans"/>
    <property type="match status" value="1"/>
</dbReference>
<dbReference type="GO" id="GO:0006351">
    <property type="term" value="P:DNA-templated transcription"/>
    <property type="evidence" value="ECO:0007669"/>
    <property type="project" value="InterPro"/>
</dbReference>
<evidence type="ECO:0000256" key="5">
    <source>
        <dbReference type="ARBA" id="ARBA00023242"/>
    </source>
</evidence>
<feature type="non-terminal residue" evidence="8">
    <location>
        <position position="648"/>
    </location>
</feature>
<evidence type="ECO:0000256" key="2">
    <source>
        <dbReference type="ARBA" id="ARBA00023015"/>
    </source>
</evidence>
<dbReference type="GO" id="GO:0003677">
    <property type="term" value="F:DNA binding"/>
    <property type="evidence" value="ECO:0007669"/>
    <property type="project" value="UniProtKB-KW"/>
</dbReference>
<accession>A0A2I2FV01</accession>
<name>A0A2I2FV01_9EURO</name>
<dbReference type="PROSITE" id="PS50048">
    <property type="entry name" value="ZN2_CY6_FUNGAL_2"/>
    <property type="match status" value="1"/>
</dbReference>
<sequence length="648" mass="73314">MAHRVRRRQQLDRVANACEPCKKRKTKCSGKNPCEPCIARQVECIFREAEKKILVSESYLRELQQIYASMHSGSNHDSTHEEQRPAPEADIPSRDVTTAAEEQITNPLVSTTSFYLRETSGYYRFCGPSSTWSFSQRIFLLLKNELPGFPAPDLPFHIDGSTWELKWSRASLDNISMLEGLPSLSDSLYLLNVVKFHCYHMLFLYDEDEFIPHLHELYEKGVEKAKAMPLWFVQYLLIIAVAKALLAASRGPRSPPGAAFFERAMSLMPDFVEIHRHPNLGMQVSYLAGFYLISVDMKDAAYAYIGQALRMCMIEGLYRDPPNDIFGIKFANQCRNIWWTTYILERQISAMIGAPCSVQDAEVTCSLPVSYDNSEMALVLTMHAKLSRILGDILNSVYTADNRRRRSFISTVQSVLRDMAHILRDIEDIFADTAHPSLRTLSTTSSHLYLRYHQCIILATRPLFLYLLINRLKKSPHSREDDDTSIPSQLRPLLEASVQSAKISIRTLSLLHEQSSLEPFLPFDLDSLFSAAFIIILAGFIDVCLIPDLPSYITAISRMLNEFIAKGNMAAQMRKKELDLLQHMTQQILVNEGSKKDGGGENVNSDLGQEITADLDGEEWLLADEDIGMSYTQVLSLAQQLDTVDGSV</sequence>
<dbReference type="CDD" id="cd12148">
    <property type="entry name" value="fungal_TF_MHR"/>
    <property type="match status" value="1"/>
</dbReference>
<dbReference type="InterPro" id="IPR007219">
    <property type="entry name" value="XnlR_reg_dom"/>
</dbReference>
<evidence type="ECO:0000259" key="7">
    <source>
        <dbReference type="PROSITE" id="PS50048"/>
    </source>
</evidence>
<feature type="domain" description="Zn(2)-C6 fungal-type" evidence="7">
    <location>
        <begin position="17"/>
        <end position="46"/>
    </location>
</feature>
<dbReference type="GO" id="GO:0008270">
    <property type="term" value="F:zinc ion binding"/>
    <property type="evidence" value="ECO:0007669"/>
    <property type="project" value="InterPro"/>
</dbReference>
<reference evidence="8 9" key="1">
    <citation type="submission" date="2016-12" db="EMBL/GenBank/DDBJ databases">
        <title>The genomes of Aspergillus section Nigri reveals drivers in fungal speciation.</title>
        <authorList>
            <consortium name="DOE Joint Genome Institute"/>
            <person name="Vesth T.C."/>
            <person name="Nybo J."/>
            <person name="Theobald S."/>
            <person name="Brandl J."/>
            <person name="Frisvad J.C."/>
            <person name="Nielsen K.F."/>
            <person name="Lyhne E.K."/>
            <person name="Kogle M.E."/>
            <person name="Kuo A."/>
            <person name="Riley R."/>
            <person name="Clum A."/>
            <person name="Nolan M."/>
            <person name="Lipzen A."/>
            <person name="Salamov A."/>
            <person name="Henrissat B."/>
            <person name="Wiebenga A."/>
            <person name="De Vries R.P."/>
            <person name="Grigoriev I.V."/>
            <person name="Mortensen U.H."/>
            <person name="Andersen M.R."/>
            <person name="Baker S.E."/>
        </authorList>
    </citation>
    <scope>NUCLEOTIDE SEQUENCE [LARGE SCALE GENOMIC DNA]</scope>
    <source>
        <strain evidence="8 9">IBT 23096</strain>
    </source>
</reference>
<dbReference type="STRING" id="1392250.A0A2I2FV01"/>
<evidence type="ECO:0000313" key="8">
    <source>
        <dbReference type="EMBL" id="PLB44396.1"/>
    </source>
</evidence>
<organism evidence="8 9">
    <name type="scientific">Aspergillus steynii IBT 23096</name>
    <dbReference type="NCBI Taxonomy" id="1392250"/>
    <lineage>
        <taxon>Eukaryota</taxon>
        <taxon>Fungi</taxon>
        <taxon>Dikarya</taxon>
        <taxon>Ascomycota</taxon>
        <taxon>Pezizomycotina</taxon>
        <taxon>Eurotiomycetes</taxon>
        <taxon>Eurotiomycetidae</taxon>
        <taxon>Eurotiales</taxon>
        <taxon>Aspergillaceae</taxon>
        <taxon>Aspergillus</taxon>
        <taxon>Aspergillus subgen. Circumdati</taxon>
    </lineage>
</organism>
<dbReference type="GO" id="GO:0000981">
    <property type="term" value="F:DNA-binding transcription factor activity, RNA polymerase II-specific"/>
    <property type="evidence" value="ECO:0007669"/>
    <property type="project" value="InterPro"/>
</dbReference>
<dbReference type="SUPFAM" id="SSF57701">
    <property type="entry name" value="Zn2/Cys6 DNA-binding domain"/>
    <property type="match status" value="1"/>
</dbReference>
<dbReference type="InterPro" id="IPR001138">
    <property type="entry name" value="Zn2Cys6_DnaBD"/>
</dbReference>
<dbReference type="SMART" id="SM00066">
    <property type="entry name" value="GAL4"/>
    <property type="match status" value="1"/>
</dbReference>
<keyword evidence="1" id="KW-0479">Metal-binding</keyword>
<dbReference type="Gene3D" id="4.10.240.10">
    <property type="entry name" value="Zn(2)-C6 fungal-type DNA-binding domain"/>
    <property type="match status" value="1"/>
</dbReference>
<evidence type="ECO:0000256" key="6">
    <source>
        <dbReference type="SAM" id="MobiDB-lite"/>
    </source>
</evidence>